<keyword evidence="11" id="KW-1185">Reference proteome</keyword>
<feature type="binding site" evidence="5">
    <location>
        <position position="188"/>
    </location>
    <ligand>
        <name>substrate</name>
    </ligand>
</feature>
<dbReference type="SMART" id="SM00996">
    <property type="entry name" value="AdoHcyase"/>
    <property type="match status" value="1"/>
</dbReference>
<feature type="binding site" evidence="5">
    <location>
        <position position="154"/>
    </location>
    <ligand>
        <name>substrate</name>
    </ligand>
</feature>
<dbReference type="PANTHER" id="PTHR23420">
    <property type="entry name" value="ADENOSYLHOMOCYSTEINASE"/>
    <property type="match status" value="1"/>
</dbReference>
<evidence type="ECO:0000313" key="11">
    <source>
        <dbReference type="Proteomes" id="UP000325598"/>
    </source>
</evidence>
<evidence type="ECO:0000256" key="1">
    <source>
        <dbReference type="ARBA" id="ARBA00007122"/>
    </source>
</evidence>
<keyword evidence="3 6" id="KW-0520">NAD</keyword>
<feature type="binding site" evidence="6">
    <location>
        <begin position="220"/>
        <end position="225"/>
    </location>
    <ligand>
        <name>NAD(+)</name>
        <dbReference type="ChEBI" id="CHEBI:57540"/>
    </ligand>
</feature>
<evidence type="ECO:0000259" key="9">
    <source>
        <dbReference type="SMART" id="SM00997"/>
    </source>
</evidence>
<feature type="domain" description="S-adenosyl-L-homocysteine hydrolase NAD binding" evidence="9">
    <location>
        <begin position="189"/>
        <end position="350"/>
    </location>
</feature>
<dbReference type="SMART" id="SM00997">
    <property type="entry name" value="AdoHcyase_NAD"/>
    <property type="match status" value="1"/>
</dbReference>
<dbReference type="GO" id="GO:0004013">
    <property type="term" value="F:adenosylhomocysteinase activity"/>
    <property type="evidence" value="ECO:0007669"/>
    <property type="project" value="UniProtKB-UniRule"/>
</dbReference>
<comment type="pathway">
    <text evidence="7">Amino-acid biosynthesis; L-homocysteine biosynthesis; L-homocysteine from S-adenosyl-L-homocysteine: step 1/1.</text>
</comment>
<dbReference type="CDD" id="cd00401">
    <property type="entry name" value="SAHH"/>
    <property type="match status" value="1"/>
</dbReference>
<feature type="binding site" evidence="5">
    <location>
        <position position="129"/>
    </location>
    <ligand>
        <name>substrate</name>
    </ligand>
</feature>
<dbReference type="NCBIfam" id="NF004005">
    <property type="entry name" value="PRK05476.2-3"/>
    <property type="match status" value="1"/>
</dbReference>
<evidence type="ECO:0000256" key="8">
    <source>
        <dbReference type="RuleBase" id="RU004166"/>
    </source>
</evidence>
<dbReference type="InterPro" id="IPR020082">
    <property type="entry name" value="S-Ado-L-homoCys_hydrolase_CS"/>
</dbReference>
<dbReference type="PROSITE" id="PS00739">
    <property type="entry name" value="ADOHCYASE_2"/>
    <property type="match status" value="1"/>
</dbReference>
<evidence type="ECO:0000256" key="7">
    <source>
        <dbReference type="RuleBase" id="RU000548"/>
    </source>
</evidence>
<name>A0A5J4L203_9ACTN</name>
<dbReference type="GeneID" id="96749227"/>
<reference evidence="10 11" key="1">
    <citation type="submission" date="2019-10" db="EMBL/GenBank/DDBJ databases">
        <title>Whole genome shotgun sequence of Streptomyces angustmyceticus NBRC 3934.</title>
        <authorList>
            <person name="Hosoyama A."/>
            <person name="Ichikawa N."/>
            <person name="Kimura A."/>
            <person name="Kitahashi Y."/>
            <person name="Komaki H."/>
            <person name="Uohara A."/>
        </authorList>
    </citation>
    <scope>NUCLEOTIDE SEQUENCE [LARGE SCALE GENOMIC DNA]</scope>
    <source>
        <strain evidence="10 11">NBRC 3934</strain>
    </source>
</reference>
<dbReference type="GO" id="GO:0005829">
    <property type="term" value="C:cytosol"/>
    <property type="evidence" value="ECO:0007669"/>
    <property type="project" value="TreeGrafter"/>
</dbReference>
<dbReference type="EMBL" id="BLAG01000004">
    <property type="protein sequence ID" value="GES28397.1"/>
    <property type="molecule type" value="Genomic_DNA"/>
</dbReference>
<dbReference type="PIRSF" id="PIRSF001109">
    <property type="entry name" value="Ad_hcy_hydrolase"/>
    <property type="match status" value="1"/>
</dbReference>
<dbReference type="NCBIfam" id="TIGR00936">
    <property type="entry name" value="ahcY"/>
    <property type="match status" value="1"/>
</dbReference>
<evidence type="ECO:0000313" key="10">
    <source>
        <dbReference type="EMBL" id="GES28397.1"/>
    </source>
</evidence>
<dbReference type="Proteomes" id="UP000325598">
    <property type="component" value="Unassembled WGS sequence"/>
</dbReference>
<sequence>MTPTIHASEVADMGLADHGEGLCDWSAQSMPILARLRERYAAEKPFAGRRIAIAVHITTETANLALTLQAGGAEVFLCASNVRTTNDAVAAYAARQGVHVHGIQGEDRETYAAHCHRVLDARPHLVIDDGADLTGLLHGARTDAASDVVAGLEETTAGIQRIRSLEADGLLRYPVIAVNEARTKHLFDNRYGTGQSTMDAVLRLTNTLVAGSRVVVAGYGMCGKGVAARARGMGADVLVTEVDHVRALEAVMDGYRVMEMDRAAELGDLFITVTSSKNVLRAEHFALMPDGAIVCNSGHFDVEIDVPALRAAARKHTRPRPGVDQYTLANGRRITLLAGGEVVNLAAAEGNPATLMDMSFTNQVLGCEYLLRNAAHMDRRVHALPADIDDHVADLKLRTLGVGIDTLSEEQIAYLRSWDQGSA</sequence>
<gene>
    <name evidence="10" type="primary">ahcY_1</name>
    <name evidence="10" type="ORF">San01_08840</name>
</gene>
<evidence type="ECO:0000256" key="2">
    <source>
        <dbReference type="ARBA" id="ARBA00022563"/>
    </source>
</evidence>
<dbReference type="OrthoDB" id="9802717at2"/>
<feature type="binding site" evidence="6">
    <location>
        <begin position="297"/>
        <end position="299"/>
    </location>
    <ligand>
        <name>NAD(+)</name>
        <dbReference type="ChEBI" id="CHEBI:57540"/>
    </ligand>
</feature>
<dbReference type="GO" id="GO:0033353">
    <property type="term" value="P:S-adenosylmethionine cycle"/>
    <property type="evidence" value="ECO:0007669"/>
    <property type="project" value="TreeGrafter"/>
</dbReference>
<evidence type="ECO:0000256" key="3">
    <source>
        <dbReference type="ARBA" id="ARBA00023027"/>
    </source>
</evidence>
<dbReference type="SUPFAM" id="SSF52283">
    <property type="entry name" value="Formate/glycerate dehydrogenase catalytic domain-like"/>
    <property type="match status" value="1"/>
</dbReference>
<dbReference type="EC" id="3.13.2.1" evidence="4 7"/>
<dbReference type="AlphaFoldDB" id="A0A5J4L203"/>
<dbReference type="SUPFAM" id="SSF51735">
    <property type="entry name" value="NAD(P)-binding Rossmann-fold domains"/>
    <property type="match status" value="1"/>
</dbReference>
<organism evidence="10 11">
    <name type="scientific">Streptomyces angustmyceticus</name>
    <dbReference type="NCBI Taxonomy" id="285578"/>
    <lineage>
        <taxon>Bacteria</taxon>
        <taxon>Bacillati</taxon>
        <taxon>Actinomycetota</taxon>
        <taxon>Actinomycetes</taxon>
        <taxon>Kitasatosporales</taxon>
        <taxon>Streptomycetaceae</taxon>
        <taxon>Streptomyces</taxon>
    </lineage>
</organism>
<keyword evidence="2 7" id="KW-0554">One-carbon metabolism</keyword>
<dbReference type="InterPro" id="IPR042172">
    <property type="entry name" value="Adenosylhomocyst_ase-like_sf"/>
</dbReference>
<protein>
    <recommendedName>
        <fullName evidence="4 7">Adenosylhomocysteinase</fullName>
        <ecNumber evidence="4 7">3.13.2.1</ecNumber>
    </recommendedName>
</protein>
<comment type="cofactor">
    <cofactor evidence="6 7">
        <name>NAD(+)</name>
        <dbReference type="ChEBI" id="CHEBI:57540"/>
    </cofactor>
    <text evidence="6 7">Binds 1 NAD(+) per subunit.</text>
</comment>
<comment type="similarity">
    <text evidence="1 8">Belongs to the adenosylhomocysteinase family.</text>
</comment>
<dbReference type="UniPathway" id="UPA00314">
    <property type="reaction ID" value="UER00076"/>
</dbReference>
<dbReference type="SMR" id="A0A5J4L203"/>
<dbReference type="Gene3D" id="3.40.50.1480">
    <property type="entry name" value="Adenosylhomocysteinase-like"/>
    <property type="match status" value="1"/>
</dbReference>
<comment type="catalytic activity">
    <reaction evidence="7">
        <text>S-adenosyl-L-homocysteine + H2O = L-homocysteine + adenosine</text>
        <dbReference type="Rhea" id="RHEA:21708"/>
        <dbReference type="ChEBI" id="CHEBI:15377"/>
        <dbReference type="ChEBI" id="CHEBI:16335"/>
        <dbReference type="ChEBI" id="CHEBI:57856"/>
        <dbReference type="ChEBI" id="CHEBI:58199"/>
        <dbReference type="EC" id="3.13.2.1"/>
    </reaction>
</comment>
<dbReference type="InterPro" id="IPR000043">
    <property type="entry name" value="Adenosylhomocysteinase-like"/>
</dbReference>
<dbReference type="Pfam" id="PF00670">
    <property type="entry name" value="AdoHcyase_NAD"/>
    <property type="match status" value="1"/>
</dbReference>
<evidence type="ECO:0000256" key="5">
    <source>
        <dbReference type="PIRSR" id="PIRSR001109-1"/>
    </source>
</evidence>
<proteinExistence type="inferred from homology"/>
<dbReference type="Pfam" id="PF05221">
    <property type="entry name" value="AdoHcyase"/>
    <property type="match status" value="2"/>
</dbReference>
<dbReference type="GO" id="GO:0006730">
    <property type="term" value="P:one-carbon metabolic process"/>
    <property type="evidence" value="ECO:0007669"/>
    <property type="project" value="UniProtKB-UniRule"/>
</dbReference>
<accession>A0A5J4L203</accession>
<dbReference type="Gene3D" id="3.40.50.720">
    <property type="entry name" value="NAD(P)-binding Rossmann-like Domain"/>
    <property type="match status" value="1"/>
</dbReference>
<keyword evidence="7" id="KW-0378">Hydrolase</keyword>
<evidence type="ECO:0000256" key="4">
    <source>
        <dbReference type="NCBIfam" id="TIGR00936"/>
    </source>
</evidence>
<dbReference type="PANTHER" id="PTHR23420:SF0">
    <property type="entry name" value="ADENOSYLHOMOCYSTEINASE"/>
    <property type="match status" value="1"/>
</dbReference>
<dbReference type="InterPro" id="IPR036291">
    <property type="entry name" value="NAD(P)-bd_dom_sf"/>
</dbReference>
<feature type="binding site" evidence="6">
    <location>
        <position position="241"/>
    </location>
    <ligand>
        <name>NAD(+)</name>
        <dbReference type="ChEBI" id="CHEBI:57540"/>
    </ligand>
</feature>
<comment type="caution">
    <text evidence="10">The sequence shown here is derived from an EMBL/GenBank/DDBJ whole genome shotgun (WGS) entry which is preliminary data.</text>
</comment>
<feature type="binding site" evidence="5">
    <location>
        <position position="184"/>
    </location>
    <ligand>
        <name>substrate</name>
    </ligand>
</feature>
<dbReference type="InterPro" id="IPR015878">
    <property type="entry name" value="Ado_hCys_hydrolase_NAD-bd"/>
</dbReference>
<feature type="binding site" evidence="5">
    <location>
        <position position="58"/>
    </location>
    <ligand>
        <name>substrate</name>
    </ligand>
</feature>
<evidence type="ECO:0000256" key="6">
    <source>
        <dbReference type="PIRSR" id="PIRSR001109-2"/>
    </source>
</evidence>
<dbReference type="RefSeq" id="WP_086718075.1">
    <property type="nucleotide sequence ID" value="NZ_BLAG01000004.1"/>
</dbReference>
<feature type="binding site" evidence="6">
    <location>
        <position position="344"/>
    </location>
    <ligand>
        <name>NAD(+)</name>
        <dbReference type="ChEBI" id="CHEBI:57540"/>
    </ligand>
</feature>